<dbReference type="GO" id="GO:0010181">
    <property type="term" value="F:FMN binding"/>
    <property type="evidence" value="ECO:0007669"/>
    <property type="project" value="InterPro"/>
</dbReference>
<dbReference type="PANTHER" id="PTHR30546:SF23">
    <property type="entry name" value="FLAVOPROTEIN-LIKE PROTEIN YCP4-RELATED"/>
    <property type="match status" value="1"/>
</dbReference>
<dbReference type="Proteomes" id="UP000283077">
    <property type="component" value="Unassembled WGS sequence"/>
</dbReference>
<dbReference type="NCBIfam" id="NF002999">
    <property type="entry name" value="PRK03767.1"/>
    <property type="match status" value="1"/>
</dbReference>
<accession>A0A437R3Q3</accession>
<evidence type="ECO:0000259" key="4">
    <source>
        <dbReference type="PROSITE" id="PS50902"/>
    </source>
</evidence>
<dbReference type="PANTHER" id="PTHR30546">
    <property type="entry name" value="FLAVODOXIN-RELATED PROTEIN WRBA-RELATED"/>
    <property type="match status" value="1"/>
</dbReference>
<dbReference type="InterPro" id="IPR005025">
    <property type="entry name" value="FMN_Rdtase-like_dom"/>
</dbReference>
<dbReference type="Gene3D" id="3.40.50.360">
    <property type="match status" value="1"/>
</dbReference>
<keyword evidence="3" id="KW-0288">FMN</keyword>
<evidence type="ECO:0000256" key="2">
    <source>
        <dbReference type="ARBA" id="ARBA00022630"/>
    </source>
</evidence>
<reference evidence="5 6" key="1">
    <citation type="submission" date="2019-01" db="EMBL/GenBank/DDBJ databases">
        <authorList>
            <person name="Chen W.-M."/>
        </authorList>
    </citation>
    <scope>NUCLEOTIDE SEQUENCE [LARGE SCALE GENOMIC DNA]</scope>
    <source>
        <strain evidence="5 6">KYPC3</strain>
    </source>
</reference>
<proteinExistence type="inferred from homology"/>
<dbReference type="NCBIfam" id="TIGR01755">
    <property type="entry name" value="flav_wrbA"/>
    <property type="match status" value="1"/>
</dbReference>
<dbReference type="InterPro" id="IPR008254">
    <property type="entry name" value="Flavodoxin/NO_synth"/>
</dbReference>
<organism evidence="5 6">
    <name type="scientific">Rheinheimera riviphila</name>
    <dbReference type="NCBI Taxonomy" id="1834037"/>
    <lineage>
        <taxon>Bacteria</taxon>
        <taxon>Pseudomonadati</taxon>
        <taxon>Pseudomonadota</taxon>
        <taxon>Gammaproteobacteria</taxon>
        <taxon>Chromatiales</taxon>
        <taxon>Chromatiaceae</taxon>
        <taxon>Rheinheimera</taxon>
    </lineage>
</organism>
<keyword evidence="6" id="KW-1185">Reference proteome</keyword>
<dbReference type="GO" id="GO:0016020">
    <property type="term" value="C:membrane"/>
    <property type="evidence" value="ECO:0007669"/>
    <property type="project" value="TreeGrafter"/>
</dbReference>
<dbReference type="Pfam" id="PF03358">
    <property type="entry name" value="FMN_red"/>
    <property type="match status" value="1"/>
</dbReference>
<dbReference type="GO" id="GO:0003955">
    <property type="term" value="F:NAD(P)H dehydrogenase (quinone) activity"/>
    <property type="evidence" value="ECO:0007669"/>
    <property type="project" value="InterPro"/>
</dbReference>
<evidence type="ECO:0000313" key="6">
    <source>
        <dbReference type="Proteomes" id="UP000283077"/>
    </source>
</evidence>
<dbReference type="PROSITE" id="PS50902">
    <property type="entry name" value="FLAVODOXIN_LIKE"/>
    <property type="match status" value="1"/>
</dbReference>
<dbReference type="InterPro" id="IPR029039">
    <property type="entry name" value="Flavoprotein-like_sf"/>
</dbReference>
<dbReference type="FunFam" id="3.40.50.360:FF:000001">
    <property type="entry name" value="NAD(P)H dehydrogenase (Quinone) FQR1-like"/>
    <property type="match status" value="1"/>
</dbReference>
<name>A0A437R3Q3_9GAMM</name>
<sequence>MREAVLKNNTVLILYFSRHGSVAALAEKIAVGVVAAGATAMIRTVPNLNPDFNSDYPALHPLIEKDELIQADALALGSPVRFGLMAAEMKAFWDNTSDLWLKGQLIDKPAGVFTSSSSMHGGNEATLLGMMLPLLHHGMVLLGIPYEEPALHQTQTGGTPYGPTHVSGSIATTLLSAHEQQLAISFGKRLATIAGKLS</sequence>
<dbReference type="InterPro" id="IPR010089">
    <property type="entry name" value="Flavoprotein_WrbA-like"/>
</dbReference>
<dbReference type="OrthoDB" id="9801479at2"/>
<evidence type="ECO:0000256" key="3">
    <source>
        <dbReference type="ARBA" id="ARBA00022643"/>
    </source>
</evidence>
<gene>
    <name evidence="5" type="ORF">EOE67_03080</name>
</gene>
<evidence type="ECO:0000256" key="1">
    <source>
        <dbReference type="ARBA" id="ARBA00006961"/>
    </source>
</evidence>
<dbReference type="SUPFAM" id="SSF52218">
    <property type="entry name" value="Flavoproteins"/>
    <property type="match status" value="1"/>
</dbReference>
<feature type="domain" description="Flavodoxin-like" evidence="4">
    <location>
        <begin position="11"/>
        <end position="191"/>
    </location>
</feature>
<evidence type="ECO:0000313" key="5">
    <source>
        <dbReference type="EMBL" id="RVU41362.1"/>
    </source>
</evidence>
<protein>
    <submittedName>
        <fullName evidence="5">NAD(P)H:quinone oxidoreductase</fullName>
    </submittedName>
</protein>
<comment type="caution">
    <text evidence="5">The sequence shown here is derived from an EMBL/GenBank/DDBJ whole genome shotgun (WGS) entry which is preliminary data.</text>
</comment>
<dbReference type="AlphaFoldDB" id="A0A437R3Q3"/>
<comment type="similarity">
    <text evidence="1">Belongs to the WrbA family.</text>
</comment>
<dbReference type="EMBL" id="SACS01000002">
    <property type="protein sequence ID" value="RVU41362.1"/>
    <property type="molecule type" value="Genomic_DNA"/>
</dbReference>
<keyword evidence="2" id="KW-0285">Flavoprotein</keyword>